<dbReference type="PROSITE" id="PS51379">
    <property type="entry name" value="4FE4S_FER_2"/>
    <property type="match status" value="2"/>
</dbReference>
<keyword evidence="2" id="KW-0479">Metal-binding</keyword>
<dbReference type="GO" id="GO:0046872">
    <property type="term" value="F:metal ion binding"/>
    <property type="evidence" value="ECO:0007669"/>
    <property type="project" value="UniProtKB-KW"/>
</dbReference>
<evidence type="ECO:0000259" key="6">
    <source>
        <dbReference type="PROSITE" id="PS51379"/>
    </source>
</evidence>
<dbReference type="RefSeq" id="WP_006566573.1">
    <property type="nucleotide sequence ID" value="NZ_BAABZP010000001.1"/>
</dbReference>
<dbReference type="Pfam" id="PF00881">
    <property type="entry name" value="Nitroreductase"/>
    <property type="match status" value="1"/>
</dbReference>
<keyword evidence="5" id="KW-0411">Iron-sulfur</keyword>
<dbReference type="PROSITE" id="PS00198">
    <property type="entry name" value="4FE4S_FER_1"/>
    <property type="match status" value="2"/>
</dbReference>
<evidence type="ECO:0000256" key="1">
    <source>
        <dbReference type="ARBA" id="ARBA00007118"/>
    </source>
</evidence>
<dbReference type="SUPFAM" id="SSF55469">
    <property type="entry name" value="FMN-dependent nitroreductase-like"/>
    <property type="match status" value="1"/>
</dbReference>
<dbReference type="InterPro" id="IPR000415">
    <property type="entry name" value="Nitroreductase-like"/>
</dbReference>
<dbReference type="PANTHER" id="PTHR43673">
    <property type="entry name" value="NAD(P)H NITROREDUCTASE YDGI-RELATED"/>
    <property type="match status" value="1"/>
</dbReference>
<accession>A0A6N2VZ83</accession>
<feature type="domain" description="4Fe-4S ferredoxin-type" evidence="6">
    <location>
        <begin position="4"/>
        <end position="33"/>
    </location>
</feature>
<proteinExistence type="inferred from homology"/>
<evidence type="ECO:0000256" key="2">
    <source>
        <dbReference type="ARBA" id="ARBA00022723"/>
    </source>
</evidence>
<feature type="domain" description="4Fe-4S ferredoxin-type" evidence="6">
    <location>
        <begin position="34"/>
        <end position="62"/>
    </location>
</feature>
<dbReference type="InterPro" id="IPR017896">
    <property type="entry name" value="4Fe4S_Fe-S-bd"/>
</dbReference>
<evidence type="ECO:0000313" key="7">
    <source>
        <dbReference type="EMBL" id="VYT33921.1"/>
    </source>
</evidence>
<dbReference type="Gene3D" id="3.40.109.10">
    <property type="entry name" value="NADH Oxidase"/>
    <property type="match status" value="1"/>
</dbReference>
<sequence length="257" mass="28880">MPQHKVKINAEKCIGCGLCAKTCPEHNIIMKNKKAGILLQDCLMCGHCSSVCPKEAVTVTGFHTKQYPQTKSVRLNPDEVLDVIRFRRTVRRFKDKKIPDAVIAQILEAGRLTHTAKNMQDVSFVVLNKKKQELEQMAVRLFRKVKPLADLFSPMARNNKIHDHFFFFQAPIVIVILAKDKTNGLLAAQNMEFIAEANGLGVLYSGFFTTAANISGKIRKALKIPKGKHAAMTLVLGYPDVKFLRSARREALDVKYM</sequence>
<keyword evidence="4" id="KW-0408">Iron</keyword>
<gene>
    <name evidence="7" type="ORF">ACLFYP115_02810</name>
</gene>
<evidence type="ECO:0000256" key="3">
    <source>
        <dbReference type="ARBA" id="ARBA00023002"/>
    </source>
</evidence>
<evidence type="ECO:0000256" key="4">
    <source>
        <dbReference type="ARBA" id="ARBA00023004"/>
    </source>
</evidence>
<dbReference type="PANTHER" id="PTHR43673:SF10">
    <property type="entry name" value="NADH DEHYDROGENASE_NAD(P)H NITROREDUCTASE XCC3605-RELATED"/>
    <property type="match status" value="1"/>
</dbReference>
<dbReference type="InterPro" id="IPR029479">
    <property type="entry name" value="Nitroreductase"/>
</dbReference>
<protein>
    <submittedName>
        <fullName evidence="7">Ferredoxin-2</fullName>
    </submittedName>
</protein>
<dbReference type="Pfam" id="PF13237">
    <property type="entry name" value="Fer4_10"/>
    <property type="match status" value="1"/>
</dbReference>
<evidence type="ECO:0000256" key="5">
    <source>
        <dbReference type="ARBA" id="ARBA00023014"/>
    </source>
</evidence>
<dbReference type="EMBL" id="CACRSQ010000007">
    <property type="protein sequence ID" value="VYT33921.1"/>
    <property type="molecule type" value="Genomic_DNA"/>
</dbReference>
<name>A0A6N2VZ83_9FIRM</name>
<dbReference type="SUPFAM" id="SSF54862">
    <property type="entry name" value="4Fe-4S ferredoxins"/>
    <property type="match status" value="1"/>
</dbReference>
<dbReference type="InterPro" id="IPR017900">
    <property type="entry name" value="4Fe4S_Fe_S_CS"/>
</dbReference>
<dbReference type="GO" id="GO:0051536">
    <property type="term" value="F:iron-sulfur cluster binding"/>
    <property type="evidence" value="ECO:0007669"/>
    <property type="project" value="UniProtKB-KW"/>
</dbReference>
<organism evidence="7">
    <name type="scientific">Anaerostipes caccae</name>
    <dbReference type="NCBI Taxonomy" id="105841"/>
    <lineage>
        <taxon>Bacteria</taxon>
        <taxon>Bacillati</taxon>
        <taxon>Bacillota</taxon>
        <taxon>Clostridia</taxon>
        <taxon>Lachnospirales</taxon>
        <taxon>Lachnospiraceae</taxon>
        <taxon>Anaerostipes</taxon>
    </lineage>
</organism>
<keyword evidence="3" id="KW-0560">Oxidoreductase</keyword>
<comment type="similarity">
    <text evidence="1">Belongs to the nitroreductase family.</text>
</comment>
<dbReference type="AlphaFoldDB" id="A0A6N2VZ83"/>
<reference evidence="7" key="1">
    <citation type="submission" date="2019-11" db="EMBL/GenBank/DDBJ databases">
        <authorList>
            <person name="Feng L."/>
        </authorList>
    </citation>
    <scope>NUCLEOTIDE SEQUENCE</scope>
    <source>
        <strain evidence="7">AcaccaeLFYP115</strain>
    </source>
</reference>
<dbReference type="Gene3D" id="3.30.70.20">
    <property type="match status" value="1"/>
</dbReference>
<dbReference type="GO" id="GO:0016491">
    <property type="term" value="F:oxidoreductase activity"/>
    <property type="evidence" value="ECO:0007669"/>
    <property type="project" value="UniProtKB-KW"/>
</dbReference>